<gene>
    <name evidence="8" type="ORF">MGAL_10B077779</name>
</gene>
<dbReference type="PANTHER" id="PTHR47221">
    <property type="entry name" value="FIBRINOGEN ALPHA CHAIN"/>
    <property type="match status" value="1"/>
</dbReference>
<dbReference type="SUPFAM" id="SSF56496">
    <property type="entry name" value="Fibrinogen C-terminal domain-like"/>
    <property type="match status" value="1"/>
</dbReference>
<dbReference type="InterPro" id="IPR037579">
    <property type="entry name" value="FIB_ANG-like"/>
</dbReference>
<feature type="non-terminal residue" evidence="8">
    <location>
        <position position="99"/>
    </location>
</feature>
<keyword evidence="5" id="KW-1015">Disulfide bond</keyword>
<evidence type="ECO:0000256" key="3">
    <source>
        <dbReference type="ARBA" id="ARBA00022729"/>
    </source>
</evidence>
<feature type="domain" description="Fibrinogen C-terminal" evidence="7">
    <location>
        <begin position="1"/>
        <end position="99"/>
    </location>
</feature>
<comment type="caution">
    <text evidence="8">The sequence shown here is derived from an EMBL/GenBank/DDBJ whole genome shotgun (WGS) entry which is preliminary data.</text>
</comment>
<dbReference type="Proteomes" id="UP000596742">
    <property type="component" value="Unassembled WGS sequence"/>
</dbReference>
<evidence type="ECO:0000256" key="2">
    <source>
        <dbReference type="ARBA" id="ARBA00022525"/>
    </source>
</evidence>
<dbReference type="Gene3D" id="3.90.215.10">
    <property type="entry name" value="Gamma Fibrinogen, chain A, domain 1"/>
    <property type="match status" value="1"/>
</dbReference>
<dbReference type="SMART" id="SM00186">
    <property type="entry name" value="FBG"/>
    <property type="match status" value="1"/>
</dbReference>
<dbReference type="PROSITE" id="PS51406">
    <property type="entry name" value="FIBRINOGEN_C_2"/>
    <property type="match status" value="1"/>
</dbReference>
<name>A0A8B6D0C6_MYTGA</name>
<evidence type="ECO:0000259" key="7">
    <source>
        <dbReference type="PROSITE" id="PS51406"/>
    </source>
</evidence>
<reference evidence="8" key="1">
    <citation type="submission" date="2018-11" db="EMBL/GenBank/DDBJ databases">
        <authorList>
            <person name="Alioto T."/>
            <person name="Alioto T."/>
        </authorList>
    </citation>
    <scope>NUCLEOTIDE SEQUENCE</scope>
</reference>
<evidence type="ECO:0000313" key="9">
    <source>
        <dbReference type="Proteomes" id="UP000596742"/>
    </source>
</evidence>
<dbReference type="GO" id="GO:0005576">
    <property type="term" value="C:extracellular region"/>
    <property type="evidence" value="ECO:0007669"/>
    <property type="project" value="UniProtKB-SubCell"/>
</dbReference>
<keyword evidence="4" id="KW-0175">Coiled coil</keyword>
<keyword evidence="3" id="KW-0732">Signal</keyword>
<evidence type="ECO:0000256" key="6">
    <source>
        <dbReference type="ARBA" id="ARBA00023180"/>
    </source>
</evidence>
<evidence type="ECO:0000256" key="1">
    <source>
        <dbReference type="ARBA" id="ARBA00004613"/>
    </source>
</evidence>
<dbReference type="OrthoDB" id="6121324at2759"/>
<evidence type="ECO:0000256" key="4">
    <source>
        <dbReference type="ARBA" id="ARBA00023054"/>
    </source>
</evidence>
<comment type="subcellular location">
    <subcellularLocation>
        <location evidence="1">Secreted</location>
    </subcellularLocation>
</comment>
<protein>
    <recommendedName>
        <fullName evidence="7">Fibrinogen C-terminal domain-containing protein</fullName>
    </recommendedName>
</protein>
<dbReference type="InterPro" id="IPR002181">
    <property type="entry name" value="Fibrinogen_a/b/g_C_dom"/>
</dbReference>
<sequence length="99" mass="11719">VMQKRLDGSVDFYRNWNAYKHGFGSPSSEYWLGNDNIHRISTNGRHELKILLTDWQGVTKYVVHQGFYMDDEKNQYRFYSSHYSGTTVVSIIQPLYFSK</sequence>
<dbReference type="InterPro" id="IPR036056">
    <property type="entry name" value="Fibrinogen-like_C"/>
</dbReference>
<dbReference type="Pfam" id="PF00147">
    <property type="entry name" value="Fibrinogen_C"/>
    <property type="match status" value="1"/>
</dbReference>
<keyword evidence="2" id="KW-0964">Secreted</keyword>
<dbReference type="EMBL" id="UYJE01002671">
    <property type="protein sequence ID" value="VDI12786.1"/>
    <property type="molecule type" value="Genomic_DNA"/>
</dbReference>
<evidence type="ECO:0000256" key="5">
    <source>
        <dbReference type="ARBA" id="ARBA00023157"/>
    </source>
</evidence>
<accession>A0A8B6D0C6</accession>
<proteinExistence type="predicted"/>
<organism evidence="8 9">
    <name type="scientific">Mytilus galloprovincialis</name>
    <name type="common">Mediterranean mussel</name>
    <dbReference type="NCBI Taxonomy" id="29158"/>
    <lineage>
        <taxon>Eukaryota</taxon>
        <taxon>Metazoa</taxon>
        <taxon>Spiralia</taxon>
        <taxon>Lophotrochozoa</taxon>
        <taxon>Mollusca</taxon>
        <taxon>Bivalvia</taxon>
        <taxon>Autobranchia</taxon>
        <taxon>Pteriomorphia</taxon>
        <taxon>Mytilida</taxon>
        <taxon>Mytiloidea</taxon>
        <taxon>Mytilidae</taxon>
        <taxon>Mytilinae</taxon>
        <taxon>Mytilus</taxon>
    </lineage>
</organism>
<dbReference type="PANTHER" id="PTHR47221:SF6">
    <property type="entry name" value="FIBRINOGEN ALPHA CHAIN"/>
    <property type="match status" value="1"/>
</dbReference>
<keyword evidence="6" id="KW-0325">Glycoprotein</keyword>
<evidence type="ECO:0000313" key="8">
    <source>
        <dbReference type="EMBL" id="VDI12786.1"/>
    </source>
</evidence>
<dbReference type="AlphaFoldDB" id="A0A8B6D0C6"/>
<keyword evidence="9" id="KW-1185">Reference proteome</keyword>
<dbReference type="InterPro" id="IPR014716">
    <property type="entry name" value="Fibrinogen_a/b/g_C_1"/>
</dbReference>